<feature type="compositionally biased region" description="Polar residues" evidence="1">
    <location>
        <begin position="533"/>
        <end position="548"/>
    </location>
</feature>
<feature type="compositionally biased region" description="Basic and acidic residues" evidence="1">
    <location>
        <begin position="770"/>
        <end position="779"/>
    </location>
</feature>
<feature type="compositionally biased region" description="Polar residues" evidence="1">
    <location>
        <begin position="393"/>
        <end position="407"/>
    </location>
</feature>
<dbReference type="OrthoDB" id="2160389at2759"/>
<sequence>MKFEKNYANISISEITNTKYGVLNRKNTGVVEIMILEACDRCIQSKIKWQLTRALIAYPSPVSTEPDGFEEFVSEIEKGKIEKLSKKKSNDKTLDETEQLIYHCIHVLYCQLIRYSLFYVLKRFIQAQLNLTYNEDEPDYKKILTDNWKKISFTNLKKSLIVHISKQKSFLPLRIPKYYKPKSSPKPSNASLHKKKSGPLKTGHHLPTLTINTSTDMDDQETLNYQNDRMTLPTTSAPESEQISPINNDYINQMNKTGNEKYEIIKKDTNNVNEESMNNDETLNKDVPRVLSEEEQLILRKTPSLDLLKKSPYLLLRLLGCMKPVPSLDNYPREKKLIENIIETVKQEEELNADIISESVNSFSKLDDETSSSQNLVSSSNEEMISKFHNENLTKPAQSLNSSNSNKGKTKEDHPINTASEVNSKISNNAENTNINEACSSSSTSTSKPIFNKPINLLEELNFLTELNNKTKSSSIMNDISIQNPNNLINSIILKNFEATGKNCYKKVPHYVTTIEPNPSTDNQKNNDNNDQLKSSAITTTTNNENASIKTTESIASKPDKITVNHTTYDSENVETKLPPKNYLDLSTVDLKNNASAGNRFDQIVNTNTLKNVHIIQKVNMNITIKKESLHNKTFDPKLKKEEQSKKSSNIVIEKEAVSKLNQRSILSSKIKEELNSAKDDHQSNIKTATKTSINLKDTDYTTTSLITNAKVYESGNKMTAKNDCHLSKDLQESTNNNKSSLENSNMDTSIITSNVPEIATNKIQKESVLNKKFSIHDQPHRKRYSKNKSNSDDKGEQSNNDMETCENKNSNSNSKKLRNKKKYKHFIPINLEDINTDGKTRSTHSIKDGKPKLNHNHRLGSNEKIDDNASNLSASMKSNGNSNSNSPSIISSITPTTSTPTTFTTTSSVTTSIINKGKNRVHHHLLYSKEPTPAHPDNFYEDNGRENDYYHLSHSRNSSFYDDKNISENGFQTPSSSPTNPLKKLN</sequence>
<feature type="compositionally biased region" description="Polar residues" evidence="1">
    <location>
        <begin position="869"/>
        <end position="878"/>
    </location>
</feature>
<evidence type="ECO:0000313" key="2">
    <source>
        <dbReference type="EMBL" id="ORY10903.1"/>
    </source>
</evidence>
<dbReference type="AlphaFoldDB" id="A0A1Y1ZKZ2"/>
<comment type="caution">
    <text evidence="2">The sequence shown here is derived from an EMBL/GenBank/DDBJ whole genome shotgun (WGS) entry which is preliminary data.</text>
</comment>
<dbReference type="EMBL" id="MCOG01000387">
    <property type="protein sequence ID" value="ORY10903.1"/>
    <property type="molecule type" value="Genomic_DNA"/>
</dbReference>
<reference evidence="2 3" key="1">
    <citation type="submission" date="2016-08" db="EMBL/GenBank/DDBJ databases">
        <title>A Parts List for Fungal Cellulosomes Revealed by Comparative Genomics.</title>
        <authorList>
            <consortium name="DOE Joint Genome Institute"/>
            <person name="Haitjema C.H."/>
            <person name="Gilmore S.P."/>
            <person name="Henske J.K."/>
            <person name="Solomon K.V."/>
            <person name="De Groot R."/>
            <person name="Kuo A."/>
            <person name="Mondo S.J."/>
            <person name="Salamov A.A."/>
            <person name="Labutti K."/>
            <person name="Zhao Z."/>
            <person name="Chiniquy J."/>
            <person name="Barry K."/>
            <person name="Brewer H.M."/>
            <person name="Purvine S.O."/>
            <person name="Wright A.T."/>
            <person name="Boxma B."/>
            <person name="Van Alen T."/>
            <person name="Hackstein J.H."/>
            <person name="Baker S.E."/>
            <person name="Grigoriev I.V."/>
            <person name="O'Malley M.A."/>
        </authorList>
    </citation>
    <scope>NUCLEOTIDE SEQUENCE [LARGE SCALE GENOMIC DNA]</scope>
    <source>
        <strain evidence="2 3">G1</strain>
    </source>
</reference>
<feature type="compositionally biased region" description="Low complexity" evidence="1">
    <location>
        <begin position="879"/>
        <end position="907"/>
    </location>
</feature>
<protein>
    <submittedName>
        <fullName evidence="2">Uncharacterized protein</fullName>
    </submittedName>
</protein>
<feature type="region of interest" description="Disordered" evidence="1">
    <location>
        <begin position="928"/>
        <end position="987"/>
    </location>
</feature>
<accession>A0A1Y1ZKZ2</accession>
<feature type="compositionally biased region" description="Polar residues" evidence="1">
    <location>
        <begin position="733"/>
        <end position="749"/>
    </location>
</feature>
<feature type="compositionally biased region" description="Low complexity" evidence="1">
    <location>
        <begin position="522"/>
        <end position="532"/>
    </location>
</feature>
<feature type="region of interest" description="Disordered" evidence="1">
    <location>
        <begin position="181"/>
        <end position="212"/>
    </location>
</feature>
<evidence type="ECO:0000256" key="1">
    <source>
        <dbReference type="SAM" id="MobiDB-lite"/>
    </source>
</evidence>
<feature type="compositionally biased region" description="Polar residues" evidence="1">
    <location>
        <begin position="968"/>
        <end position="981"/>
    </location>
</feature>
<dbReference type="Proteomes" id="UP000193920">
    <property type="component" value="Unassembled WGS sequence"/>
</dbReference>
<evidence type="ECO:0000313" key="3">
    <source>
        <dbReference type="Proteomes" id="UP000193920"/>
    </source>
</evidence>
<feature type="region of interest" description="Disordered" evidence="1">
    <location>
        <begin position="391"/>
        <end position="415"/>
    </location>
</feature>
<keyword evidence="3" id="KW-1185">Reference proteome</keyword>
<feature type="compositionally biased region" description="Basic residues" evidence="1">
    <location>
        <begin position="192"/>
        <end position="204"/>
    </location>
</feature>
<feature type="compositionally biased region" description="Basic and acidic residues" evidence="1">
    <location>
        <begin position="943"/>
        <end position="952"/>
    </location>
</feature>
<name>A0A1Y1ZKZ2_9FUNG</name>
<feature type="region of interest" description="Disordered" evidence="1">
    <location>
        <begin position="770"/>
        <end position="822"/>
    </location>
</feature>
<feature type="region of interest" description="Disordered" evidence="1">
    <location>
        <begin position="724"/>
        <end position="749"/>
    </location>
</feature>
<gene>
    <name evidence="2" type="ORF">LY90DRAFT_708833</name>
</gene>
<feature type="compositionally biased region" description="Basic and acidic residues" evidence="1">
    <location>
        <begin position="837"/>
        <end position="852"/>
    </location>
</feature>
<feature type="region of interest" description="Disordered" evidence="1">
    <location>
        <begin position="515"/>
        <end position="548"/>
    </location>
</feature>
<organism evidence="2 3">
    <name type="scientific">Neocallimastix californiae</name>
    <dbReference type="NCBI Taxonomy" id="1754190"/>
    <lineage>
        <taxon>Eukaryota</taxon>
        <taxon>Fungi</taxon>
        <taxon>Fungi incertae sedis</taxon>
        <taxon>Chytridiomycota</taxon>
        <taxon>Chytridiomycota incertae sedis</taxon>
        <taxon>Neocallimastigomycetes</taxon>
        <taxon>Neocallimastigales</taxon>
        <taxon>Neocallimastigaceae</taxon>
        <taxon>Neocallimastix</taxon>
    </lineage>
</organism>
<feature type="region of interest" description="Disordered" evidence="1">
    <location>
        <begin position="836"/>
        <end position="907"/>
    </location>
</feature>
<proteinExistence type="predicted"/>